<protein>
    <submittedName>
        <fullName evidence="2">Uncharacterized protein</fullName>
    </submittedName>
</protein>
<feature type="compositionally biased region" description="Basic and acidic residues" evidence="1">
    <location>
        <begin position="273"/>
        <end position="283"/>
    </location>
</feature>
<feature type="compositionally biased region" description="Polar residues" evidence="1">
    <location>
        <begin position="145"/>
        <end position="165"/>
    </location>
</feature>
<reference evidence="2 3" key="1">
    <citation type="submission" date="2024-01" db="EMBL/GenBank/DDBJ databases">
        <authorList>
            <person name="Waweru B."/>
        </authorList>
    </citation>
    <scope>NUCLEOTIDE SEQUENCE [LARGE SCALE GENOMIC DNA]</scope>
</reference>
<gene>
    <name evidence="2" type="ORF">DCAF_LOCUS14652</name>
</gene>
<evidence type="ECO:0000313" key="2">
    <source>
        <dbReference type="EMBL" id="CAK7339595.1"/>
    </source>
</evidence>
<dbReference type="AlphaFoldDB" id="A0AAV1RUT0"/>
<organism evidence="2 3">
    <name type="scientific">Dovyalis caffra</name>
    <dbReference type="NCBI Taxonomy" id="77055"/>
    <lineage>
        <taxon>Eukaryota</taxon>
        <taxon>Viridiplantae</taxon>
        <taxon>Streptophyta</taxon>
        <taxon>Embryophyta</taxon>
        <taxon>Tracheophyta</taxon>
        <taxon>Spermatophyta</taxon>
        <taxon>Magnoliopsida</taxon>
        <taxon>eudicotyledons</taxon>
        <taxon>Gunneridae</taxon>
        <taxon>Pentapetalae</taxon>
        <taxon>rosids</taxon>
        <taxon>fabids</taxon>
        <taxon>Malpighiales</taxon>
        <taxon>Salicaceae</taxon>
        <taxon>Flacourtieae</taxon>
        <taxon>Dovyalis</taxon>
    </lineage>
</organism>
<feature type="region of interest" description="Disordered" evidence="1">
    <location>
        <begin position="1"/>
        <end position="358"/>
    </location>
</feature>
<name>A0AAV1RUT0_9ROSI</name>
<feature type="compositionally biased region" description="Basic and acidic residues" evidence="1">
    <location>
        <begin position="76"/>
        <end position="87"/>
    </location>
</feature>
<evidence type="ECO:0000256" key="1">
    <source>
        <dbReference type="SAM" id="MobiDB-lite"/>
    </source>
</evidence>
<sequence length="358" mass="40431">MGSVENGSTRYRAPHPHLVNGLKQRRSGYEPSDTETDWQDSPMVDQKNGAFGPESPIQLVLPRNISPLKNSWRHSSRFDDNSPKKDSVNSPLRRRHSSKSPFKPRRDDGGAEPIPNQRNTVPLLRPESRRQISPFRAQRDESGAGSPTLSQRNLDNSLESESGRQVSPYRAQREDGGIVSPKSSQRHVSPLSKPDQRRQVSPYKAQREGRAVSPKSSRRNVSPLSKPDQRRQLSPYKAQRQDGGAVSPKSSERNVSPLSKPDKGRHISPYKSGRKEHVMHENGEIVSSNRRKNQRTPTGEERSTHAQFGKDGRLSERLNVSRRMAAAPRQRSWDKEQENSQGHKDQKGEEAHHLCQEA</sequence>
<keyword evidence="3" id="KW-1185">Reference proteome</keyword>
<evidence type="ECO:0000313" key="3">
    <source>
        <dbReference type="Proteomes" id="UP001314170"/>
    </source>
</evidence>
<feature type="compositionally biased region" description="Basic and acidic residues" evidence="1">
    <location>
        <begin position="298"/>
        <end position="316"/>
    </location>
</feature>
<feature type="compositionally biased region" description="Basic and acidic residues" evidence="1">
    <location>
        <begin position="331"/>
        <end position="358"/>
    </location>
</feature>
<proteinExistence type="predicted"/>
<dbReference type="EMBL" id="CAWUPB010001158">
    <property type="protein sequence ID" value="CAK7339595.1"/>
    <property type="molecule type" value="Genomic_DNA"/>
</dbReference>
<accession>A0AAV1RUT0</accession>
<dbReference type="Proteomes" id="UP001314170">
    <property type="component" value="Unassembled WGS sequence"/>
</dbReference>
<comment type="caution">
    <text evidence="2">The sequence shown here is derived from an EMBL/GenBank/DDBJ whole genome shotgun (WGS) entry which is preliminary data.</text>
</comment>